<sequence length="146" mass="15421">MVDVGGKEATTRVAVARGSISMSRDAFTAVVSNRVAKGNVLATAKIAGIMAAKNTAQTIPLCHPLPIEQVSLEFFPREEDASIEVEASVKVSGKTGVEMEALHAASIALLTIYDMCKAIDKSMVISGIRLMEKSGGKSGHFKRTAE</sequence>
<dbReference type="AlphaFoldDB" id="A0A485M3X1"/>
<protein>
    <recommendedName>
        <fullName evidence="3">cyclic pyranopterin monophosphate synthase</fullName>
        <ecNumber evidence="3">4.6.1.17</ecNumber>
    </recommendedName>
</protein>
<dbReference type="CDD" id="cd01420">
    <property type="entry name" value="MoaC_PE"/>
    <property type="match status" value="1"/>
</dbReference>
<evidence type="ECO:0000256" key="3">
    <source>
        <dbReference type="ARBA" id="ARBA00012575"/>
    </source>
</evidence>
<dbReference type="InterPro" id="IPR036522">
    <property type="entry name" value="MoaC_sf"/>
</dbReference>
<dbReference type="UniPathway" id="UPA00344"/>
<dbReference type="GO" id="GO:0006777">
    <property type="term" value="P:Mo-molybdopterin cofactor biosynthetic process"/>
    <property type="evidence" value="ECO:0007669"/>
    <property type="project" value="UniProtKB-KW"/>
</dbReference>
<keyword evidence="4" id="KW-0501">Molybdenum cofactor biosynthesis</keyword>
<dbReference type="InterPro" id="IPR023045">
    <property type="entry name" value="MoaC"/>
</dbReference>
<organism evidence="7">
    <name type="scientific">anaerobic digester metagenome</name>
    <dbReference type="NCBI Taxonomy" id="1263854"/>
    <lineage>
        <taxon>unclassified sequences</taxon>
        <taxon>metagenomes</taxon>
        <taxon>ecological metagenomes</taxon>
    </lineage>
</organism>
<feature type="domain" description="Molybdopterin cofactor biosynthesis C (MoaC)" evidence="6">
    <location>
        <begin position="1"/>
        <end position="136"/>
    </location>
</feature>
<comment type="pathway">
    <text evidence="2">Cofactor biosynthesis; molybdopterin biosynthesis.</text>
</comment>
<evidence type="ECO:0000256" key="1">
    <source>
        <dbReference type="ARBA" id="ARBA00001637"/>
    </source>
</evidence>
<comment type="catalytic activity">
    <reaction evidence="1">
        <text>(8S)-3',8-cyclo-7,8-dihydroguanosine 5'-triphosphate = cyclic pyranopterin phosphate + diphosphate</text>
        <dbReference type="Rhea" id="RHEA:49580"/>
        <dbReference type="ChEBI" id="CHEBI:33019"/>
        <dbReference type="ChEBI" id="CHEBI:59648"/>
        <dbReference type="ChEBI" id="CHEBI:131766"/>
        <dbReference type="EC" id="4.6.1.17"/>
    </reaction>
</comment>
<evidence type="ECO:0000256" key="5">
    <source>
        <dbReference type="ARBA" id="ARBA00023239"/>
    </source>
</evidence>
<reference evidence="7" key="1">
    <citation type="submission" date="2019-03" db="EMBL/GenBank/DDBJ databases">
        <authorList>
            <person name="Hao L."/>
        </authorList>
    </citation>
    <scope>NUCLEOTIDE SEQUENCE</scope>
</reference>
<dbReference type="NCBIfam" id="TIGR00581">
    <property type="entry name" value="moaC"/>
    <property type="match status" value="1"/>
</dbReference>
<dbReference type="EC" id="4.6.1.17" evidence="3"/>
<dbReference type="NCBIfam" id="NF006870">
    <property type="entry name" value="PRK09364.1"/>
    <property type="match status" value="1"/>
</dbReference>
<evidence type="ECO:0000256" key="4">
    <source>
        <dbReference type="ARBA" id="ARBA00023150"/>
    </source>
</evidence>
<evidence type="ECO:0000259" key="6">
    <source>
        <dbReference type="Pfam" id="PF01967"/>
    </source>
</evidence>
<dbReference type="Pfam" id="PF01967">
    <property type="entry name" value="MoaC"/>
    <property type="match status" value="1"/>
</dbReference>
<dbReference type="EMBL" id="CAADRM010000123">
    <property type="protein sequence ID" value="VFU16872.1"/>
    <property type="molecule type" value="Genomic_DNA"/>
</dbReference>
<evidence type="ECO:0000313" key="7">
    <source>
        <dbReference type="EMBL" id="VFU16872.1"/>
    </source>
</evidence>
<dbReference type="InterPro" id="IPR047594">
    <property type="entry name" value="MoaC_bact/euk"/>
</dbReference>
<dbReference type="InterPro" id="IPR002820">
    <property type="entry name" value="Mopterin_CF_biosynth-C_dom"/>
</dbReference>
<dbReference type="SUPFAM" id="SSF55040">
    <property type="entry name" value="Molybdenum cofactor biosynthesis protein C, MoaC"/>
    <property type="match status" value="1"/>
</dbReference>
<accession>A0A485M3X1</accession>
<keyword evidence="5" id="KW-0456">Lyase</keyword>
<dbReference type="Gene3D" id="3.30.70.640">
    <property type="entry name" value="Molybdopterin cofactor biosynthesis C (MoaC) domain"/>
    <property type="match status" value="1"/>
</dbReference>
<name>A0A485M3X1_9ZZZZ</name>
<dbReference type="InterPro" id="IPR050105">
    <property type="entry name" value="MoCo_biosynth_MoaA/MoaC"/>
</dbReference>
<proteinExistence type="predicted"/>
<dbReference type="GO" id="GO:0061799">
    <property type="term" value="F:cyclic pyranopterin monophosphate synthase activity"/>
    <property type="evidence" value="ECO:0007669"/>
    <property type="project" value="UniProtKB-EC"/>
</dbReference>
<evidence type="ECO:0000256" key="2">
    <source>
        <dbReference type="ARBA" id="ARBA00005046"/>
    </source>
</evidence>
<dbReference type="PANTHER" id="PTHR22960">
    <property type="entry name" value="MOLYBDOPTERIN COFACTOR SYNTHESIS PROTEIN A"/>
    <property type="match status" value="1"/>
</dbReference>
<gene>
    <name evidence="7" type="primary">moaC</name>
    <name evidence="7" type="ORF">SCFA_580008</name>
</gene>